<keyword evidence="2" id="KW-0472">Membrane</keyword>
<gene>
    <name evidence="3" type="ORF">ACH407_03670</name>
</gene>
<dbReference type="EMBL" id="JBIRUI010000001">
    <property type="protein sequence ID" value="MFI1712664.1"/>
    <property type="molecule type" value="Genomic_DNA"/>
</dbReference>
<name>A0ABW7U1D1_9ACTN</name>
<evidence type="ECO:0000256" key="1">
    <source>
        <dbReference type="SAM" id="MobiDB-lite"/>
    </source>
</evidence>
<organism evidence="3 4">
    <name type="scientific">Streptomyces litmocidini</name>
    <dbReference type="NCBI Taxonomy" id="67318"/>
    <lineage>
        <taxon>Bacteria</taxon>
        <taxon>Bacillati</taxon>
        <taxon>Actinomycetota</taxon>
        <taxon>Actinomycetes</taxon>
        <taxon>Kitasatosporales</taxon>
        <taxon>Streptomycetaceae</taxon>
        <taxon>Streptomyces</taxon>
    </lineage>
</organism>
<keyword evidence="4" id="KW-1185">Reference proteome</keyword>
<dbReference type="Proteomes" id="UP001611339">
    <property type="component" value="Unassembled WGS sequence"/>
</dbReference>
<dbReference type="RefSeq" id="WP_398707050.1">
    <property type="nucleotide sequence ID" value="NZ_JBIRUI010000001.1"/>
</dbReference>
<evidence type="ECO:0000256" key="2">
    <source>
        <dbReference type="SAM" id="Phobius"/>
    </source>
</evidence>
<comment type="caution">
    <text evidence="3">The sequence shown here is derived from an EMBL/GenBank/DDBJ whole genome shotgun (WGS) entry which is preliminary data.</text>
</comment>
<proteinExistence type="predicted"/>
<feature type="transmembrane region" description="Helical" evidence="2">
    <location>
        <begin position="6"/>
        <end position="30"/>
    </location>
</feature>
<reference evidence="3 4" key="1">
    <citation type="submission" date="2024-10" db="EMBL/GenBank/DDBJ databases">
        <title>The Natural Products Discovery Center: Release of the First 8490 Sequenced Strains for Exploring Actinobacteria Biosynthetic Diversity.</title>
        <authorList>
            <person name="Kalkreuter E."/>
            <person name="Kautsar S.A."/>
            <person name="Yang D."/>
            <person name="Bader C.D."/>
            <person name="Teijaro C.N."/>
            <person name="Fluegel L."/>
            <person name="Davis C.M."/>
            <person name="Simpson J.R."/>
            <person name="Lauterbach L."/>
            <person name="Steele A.D."/>
            <person name="Gui C."/>
            <person name="Meng S."/>
            <person name="Li G."/>
            <person name="Viehrig K."/>
            <person name="Ye F."/>
            <person name="Su P."/>
            <person name="Kiefer A.F."/>
            <person name="Nichols A."/>
            <person name="Cepeda A.J."/>
            <person name="Yan W."/>
            <person name="Fan B."/>
            <person name="Jiang Y."/>
            <person name="Adhikari A."/>
            <person name="Zheng C.-J."/>
            <person name="Schuster L."/>
            <person name="Cowan T.M."/>
            <person name="Smanski M.J."/>
            <person name="Chevrette M.G."/>
            <person name="De Carvalho L.P.S."/>
            <person name="Shen B."/>
        </authorList>
    </citation>
    <scope>NUCLEOTIDE SEQUENCE [LARGE SCALE GENOMIC DNA]</scope>
    <source>
        <strain evidence="3 4">NPDC020602</strain>
    </source>
</reference>
<feature type="compositionally biased region" description="Gly residues" evidence="1">
    <location>
        <begin position="38"/>
        <end position="52"/>
    </location>
</feature>
<sequence length="52" mass="5273">MDFLTYMVVMAVLWFGGWVAVIVVVGVLLWKSGDKGGHGPGGGFTGGGSAGM</sequence>
<protein>
    <submittedName>
        <fullName evidence="3">Uncharacterized protein</fullName>
    </submittedName>
</protein>
<keyword evidence="2" id="KW-1133">Transmembrane helix</keyword>
<feature type="region of interest" description="Disordered" evidence="1">
    <location>
        <begin position="32"/>
        <end position="52"/>
    </location>
</feature>
<evidence type="ECO:0000313" key="4">
    <source>
        <dbReference type="Proteomes" id="UP001611339"/>
    </source>
</evidence>
<accession>A0ABW7U1D1</accession>
<keyword evidence="2" id="KW-0812">Transmembrane</keyword>
<evidence type="ECO:0000313" key="3">
    <source>
        <dbReference type="EMBL" id="MFI1712664.1"/>
    </source>
</evidence>